<organism evidence="2">
    <name type="scientific">Oryza glumipatula</name>
    <dbReference type="NCBI Taxonomy" id="40148"/>
    <lineage>
        <taxon>Eukaryota</taxon>
        <taxon>Viridiplantae</taxon>
        <taxon>Streptophyta</taxon>
        <taxon>Embryophyta</taxon>
        <taxon>Tracheophyta</taxon>
        <taxon>Spermatophyta</taxon>
        <taxon>Magnoliopsida</taxon>
        <taxon>Liliopsida</taxon>
        <taxon>Poales</taxon>
        <taxon>Poaceae</taxon>
        <taxon>BOP clade</taxon>
        <taxon>Oryzoideae</taxon>
        <taxon>Oryzeae</taxon>
        <taxon>Oryzinae</taxon>
        <taxon>Oryza</taxon>
    </lineage>
</organism>
<dbReference type="Gramene" id="OGLUM07G04280.1">
    <property type="protein sequence ID" value="OGLUM07G04280.1"/>
    <property type="gene ID" value="OGLUM07G04280"/>
</dbReference>
<reference evidence="2" key="1">
    <citation type="submission" date="2015-04" db="UniProtKB">
        <authorList>
            <consortium name="EnsemblPlants"/>
        </authorList>
    </citation>
    <scope>IDENTIFICATION</scope>
</reference>
<proteinExistence type="predicted"/>
<feature type="compositionally biased region" description="Polar residues" evidence="1">
    <location>
        <begin position="226"/>
        <end position="238"/>
    </location>
</feature>
<dbReference type="EnsemblPlants" id="OGLUM07G04280.1">
    <property type="protein sequence ID" value="OGLUM07G04280.1"/>
    <property type="gene ID" value="OGLUM07G04280"/>
</dbReference>
<accession>A0A0E0AGE1</accession>
<evidence type="ECO:0000313" key="2">
    <source>
        <dbReference type="EnsemblPlants" id="OGLUM07G04280.1"/>
    </source>
</evidence>
<keyword evidence="3" id="KW-1185">Reference proteome</keyword>
<dbReference type="AlphaFoldDB" id="A0A0E0AGE1"/>
<feature type="region of interest" description="Disordered" evidence="1">
    <location>
        <begin position="176"/>
        <end position="238"/>
    </location>
</feature>
<reference evidence="2" key="2">
    <citation type="submission" date="2018-05" db="EMBL/GenBank/DDBJ databases">
        <title>OgluRS3 (Oryza glumaepatula Reference Sequence Version 3).</title>
        <authorList>
            <person name="Zhang J."/>
            <person name="Kudrna D."/>
            <person name="Lee S."/>
            <person name="Talag J."/>
            <person name="Welchert J."/>
            <person name="Wing R.A."/>
        </authorList>
    </citation>
    <scope>NUCLEOTIDE SEQUENCE [LARGE SCALE GENOMIC DNA]</scope>
</reference>
<dbReference type="HOGENOM" id="CLU_1117176_0_0_1"/>
<feature type="region of interest" description="Disordered" evidence="1">
    <location>
        <begin position="123"/>
        <end position="164"/>
    </location>
</feature>
<protein>
    <submittedName>
        <fullName evidence="2">Uncharacterized protein</fullName>
    </submittedName>
</protein>
<sequence length="249" mass="26630">MHCCLATFLGFLPYKNDTDRAQKGTDLYSEFQTPRASCTTYAEFCLLACLLVSVKNGSEGGVDRRGGGGGGGGADGRWRGGADAVVDERVHADAAEHVAVPQLPDRERDGAVGVVLRQAGRGGEVAAGVPVRRAQRRHGGARPQHQPHPRARPPRRLQGPDAAGQQLQEWRCCSSCGTDADDSGGDRVEGDTGDARGLRRRAAPCLAGGDPRRHRRRRRLRRLRRVSSTSTTNPASLSPSVSILIGARI</sequence>
<feature type="compositionally biased region" description="Basic residues" evidence="1">
    <location>
        <begin position="212"/>
        <end position="225"/>
    </location>
</feature>
<feature type="compositionally biased region" description="Basic residues" evidence="1">
    <location>
        <begin position="133"/>
        <end position="155"/>
    </location>
</feature>
<feature type="compositionally biased region" description="Basic and acidic residues" evidence="1">
    <location>
        <begin position="184"/>
        <end position="197"/>
    </location>
</feature>
<name>A0A0E0AGE1_9ORYZ</name>
<evidence type="ECO:0000313" key="3">
    <source>
        <dbReference type="Proteomes" id="UP000026961"/>
    </source>
</evidence>
<evidence type="ECO:0000256" key="1">
    <source>
        <dbReference type="SAM" id="MobiDB-lite"/>
    </source>
</evidence>
<dbReference type="Proteomes" id="UP000026961">
    <property type="component" value="Chromosome 7"/>
</dbReference>